<accession>A0A4U5UW89</accession>
<dbReference type="InterPro" id="IPR056769">
    <property type="entry name" value="Piezo_TM1-24"/>
</dbReference>
<evidence type="ECO:0000313" key="4">
    <source>
        <dbReference type="Proteomes" id="UP000298787"/>
    </source>
</evidence>
<dbReference type="EMBL" id="CM014089">
    <property type="protein sequence ID" value="TKS79547.1"/>
    <property type="molecule type" value="Genomic_DNA"/>
</dbReference>
<proteinExistence type="predicted"/>
<feature type="domain" description="Piezo TM1-24" evidence="2">
    <location>
        <begin position="9"/>
        <end position="57"/>
    </location>
</feature>
<feature type="transmembrane region" description="Helical" evidence="1">
    <location>
        <begin position="30"/>
        <end position="47"/>
    </location>
</feature>
<dbReference type="Pfam" id="PF24871">
    <property type="entry name" value="Piezo_TM1-24"/>
    <property type="match status" value="1"/>
</dbReference>
<gene>
    <name evidence="3" type="ORF">D9C73_014223</name>
</gene>
<dbReference type="AlphaFoldDB" id="A0A4U5UW89"/>
<evidence type="ECO:0000313" key="3">
    <source>
        <dbReference type="EMBL" id="TKS79547.1"/>
    </source>
</evidence>
<keyword evidence="1" id="KW-0812">Transmembrane</keyword>
<keyword evidence="4" id="KW-1185">Reference proteome</keyword>
<dbReference type="STRING" id="240159.A0A4U5UW89"/>
<evidence type="ECO:0000256" key="1">
    <source>
        <dbReference type="SAM" id="Phobius"/>
    </source>
</evidence>
<keyword evidence="1" id="KW-1133">Transmembrane helix</keyword>
<protein>
    <submittedName>
        <fullName evidence="3">Piezo-type mechanosensitive ion channel component 2</fullName>
    </submittedName>
</protein>
<evidence type="ECO:0000259" key="2">
    <source>
        <dbReference type="Pfam" id="PF24871"/>
    </source>
</evidence>
<organism evidence="3 4">
    <name type="scientific">Collichthys lucidus</name>
    <name type="common">Big head croaker</name>
    <name type="synonym">Sciaena lucida</name>
    <dbReference type="NCBI Taxonomy" id="240159"/>
    <lineage>
        <taxon>Eukaryota</taxon>
        <taxon>Metazoa</taxon>
        <taxon>Chordata</taxon>
        <taxon>Craniata</taxon>
        <taxon>Vertebrata</taxon>
        <taxon>Euteleostomi</taxon>
        <taxon>Actinopterygii</taxon>
        <taxon>Neopterygii</taxon>
        <taxon>Teleostei</taxon>
        <taxon>Neoteleostei</taxon>
        <taxon>Acanthomorphata</taxon>
        <taxon>Eupercaria</taxon>
        <taxon>Sciaenidae</taxon>
        <taxon>Collichthys</taxon>
    </lineage>
</organism>
<name>A0A4U5UW89_COLLU</name>
<reference evidence="3 4" key="1">
    <citation type="submission" date="2019-01" db="EMBL/GenBank/DDBJ databases">
        <title>Genome Assembly of Collichthys lucidus.</title>
        <authorList>
            <person name="Cai M."/>
            <person name="Xiao S."/>
        </authorList>
    </citation>
    <scope>NUCLEOTIDE SEQUENCE [LARGE SCALE GENOMIC DNA]</scope>
    <source>
        <strain evidence="3">JT15FE1705JMU</strain>
        <tissue evidence="3">Muscle</tissue>
    </source>
</reference>
<sequence length="75" mass="8401">MEKYTFPCIHVNSVIDADAGNGIRVFIPDIGMFVAGLAIWLLCRSLVQKRLPEDMAQYNADFEAEEQVGFICGYV</sequence>
<dbReference type="Proteomes" id="UP000298787">
    <property type="component" value="Chromosome 12"/>
</dbReference>
<keyword evidence="1" id="KW-0472">Membrane</keyword>